<dbReference type="AlphaFoldDB" id="A0A381Z1E7"/>
<accession>A0A381Z1E7</accession>
<gene>
    <name evidence="1" type="ORF">METZ01_LOCUS135497</name>
</gene>
<sequence>MNKHLSYFALAALILSCGKIDRSHISFSGNIKNNSEKIIKVTNYNSSLKQEIAIDSMGNFSGPVLIDKDGYYFFQVGRSYTTVRF</sequence>
<feature type="non-terminal residue" evidence="1">
    <location>
        <position position="85"/>
    </location>
</feature>
<dbReference type="PROSITE" id="PS51257">
    <property type="entry name" value="PROKAR_LIPOPROTEIN"/>
    <property type="match status" value="1"/>
</dbReference>
<organism evidence="1">
    <name type="scientific">marine metagenome</name>
    <dbReference type="NCBI Taxonomy" id="408172"/>
    <lineage>
        <taxon>unclassified sequences</taxon>
        <taxon>metagenomes</taxon>
        <taxon>ecological metagenomes</taxon>
    </lineage>
</organism>
<reference evidence="1" key="1">
    <citation type="submission" date="2018-05" db="EMBL/GenBank/DDBJ databases">
        <authorList>
            <person name="Lanie J.A."/>
            <person name="Ng W.-L."/>
            <person name="Kazmierczak K.M."/>
            <person name="Andrzejewski T.M."/>
            <person name="Davidsen T.M."/>
            <person name="Wayne K.J."/>
            <person name="Tettelin H."/>
            <person name="Glass J.I."/>
            <person name="Rusch D."/>
            <person name="Podicherti R."/>
            <person name="Tsui H.-C.T."/>
            <person name="Winkler M.E."/>
        </authorList>
    </citation>
    <scope>NUCLEOTIDE SEQUENCE</scope>
</reference>
<name>A0A381Z1E7_9ZZZZ</name>
<protein>
    <submittedName>
        <fullName evidence="1">Uncharacterized protein</fullName>
    </submittedName>
</protein>
<proteinExistence type="predicted"/>
<dbReference type="EMBL" id="UINC01019509">
    <property type="protein sequence ID" value="SVA82643.1"/>
    <property type="molecule type" value="Genomic_DNA"/>
</dbReference>
<evidence type="ECO:0000313" key="1">
    <source>
        <dbReference type="EMBL" id="SVA82643.1"/>
    </source>
</evidence>